<evidence type="ECO:0000313" key="2">
    <source>
        <dbReference type="Proteomes" id="UP000567795"/>
    </source>
</evidence>
<sequence>MTAMNHRQLLEADVAKLEAAAAAWGRVAEGVRSLDERMEAEVIGPMTTGGWTGEAQGYAHDRLRQQDEQLTAACTEATAIEDTLRWAAEEIGRLRTEMEAVVSDVAAAGLTLESNGDITWNVPPEAWRQDPEQAERTNQEFAASAGALRAEMDRILGDAAAVDDEAATKLREHSAGQDGVSFNASAIGDRQALAELRRALELTGRGAELSPEEFEELNSLLEGNADDPAFATALMNQLGPQGLLNYYSLMGSAQWGQTTDDPEYIEWYSNMHDLQQNLGALLAAATNTEGVPHVDAAWVTDLTLLGDDQFDVLEPTGTEWPNRPYGYQILSNLMRTGEYDPAFLLPVAEGMTAFEAGDPTAWQPGRGDGGFSGAIILNFSGDSDDWGYDPMTGLMTALSNSPQAATAFFADETPIALRDGGEATNLEYFLSQRQYPQDVRSMWDEQEGVSEFPARDAFGNALQAATTGYPPGVSPENGGYLRTEQTAAIMDRVVDLVADDATRVHPETSDSFAEMGRAYIDQFNNVLASESGGTPLTSDVPMAMSQGQANGYLNAVASYPDGFATLQQAQDVYATWALDQTMANLGTSEYGDEPALRVADTHGLVQGILADGRIEQERVDLKLADQEFNEAIQRRQDLVSGGVELVIGAAETAVPVARNPLIRDVVVPAVTEGISGAVDSLISDGFNSQMRDSSAEAEAYRMEYFESSEVFSTNAVDALRSMHQESGVEQPADFYDLLARTASGAYRDAADVSGGYGFTHRGQDEIDAGG</sequence>
<reference evidence="1 2" key="1">
    <citation type="submission" date="2020-07" db="EMBL/GenBank/DDBJ databases">
        <title>Sequencing the genomes of 1000 actinobacteria strains.</title>
        <authorList>
            <person name="Klenk H.-P."/>
        </authorList>
    </citation>
    <scope>NUCLEOTIDE SEQUENCE [LARGE SCALE GENOMIC DNA]</scope>
    <source>
        <strain evidence="1 2">DSM 42178</strain>
    </source>
</reference>
<dbReference type="AlphaFoldDB" id="A0A852ZUZ0"/>
<protein>
    <submittedName>
        <fullName evidence="1">Uncharacterized protein</fullName>
    </submittedName>
</protein>
<comment type="caution">
    <text evidence="1">The sequence shown here is derived from an EMBL/GenBank/DDBJ whole genome shotgun (WGS) entry which is preliminary data.</text>
</comment>
<organism evidence="1 2">
    <name type="scientific">Allostreptomyces psammosilenae</name>
    <dbReference type="NCBI Taxonomy" id="1892865"/>
    <lineage>
        <taxon>Bacteria</taxon>
        <taxon>Bacillati</taxon>
        <taxon>Actinomycetota</taxon>
        <taxon>Actinomycetes</taxon>
        <taxon>Kitasatosporales</taxon>
        <taxon>Streptomycetaceae</taxon>
        <taxon>Allostreptomyces</taxon>
    </lineage>
</organism>
<proteinExistence type="predicted"/>
<dbReference type="EMBL" id="JACBZD010000001">
    <property type="protein sequence ID" value="NYI06203.1"/>
    <property type="molecule type" value="Genomic_DNA"/>
</dbReference>
<name>A0A852ZUZ0_9ACTN</name>
<gene>
    <name evidence="1" type="ORF">FHU37_003146</name>
</gene>
<keyword evidence="2" id="KW-1185">Reference proteome</keyword>
<evidence type="ECO:0000313" key="1">
    <source>
        <dbReference type="EMBL" id="NYI06203.1"/>
    </source>
</evidence>
<accession>A0A852ZUZ0</accession>
<dbReference type="RefSeq" id="WP_179814823.1">
    <property type="nucleotide sequence ID" value="NZ_JACBZD010000001.1"/>
</dbReference>
<dbReference type="Proteomes" id="UP000567795">
    <property type="component" value="Unassembled WGS sequence"/>
</dbReference>